<accession>A0A2S9Q7M8</accession>
<dbReference type="AlphaFoldDB" id="A0A2S9Q7M8"/>
<name>A0A2S9Q7M8_9HYPH</name>
<proteinExistence type="predicted"/>
<sequence>MASIDQVAAHLNLSARTVDRLISKGALPRAKAGEHDLETCLRSYLQHERAQAIRRVLESRPDAAAIFESLLDSVRMGGPVPVAA</sequence>
<dbReference type="Proteomes" id="UP000237682">
    <property type="component" value="Unassembled WGS sequence"/>
</dbReference>
<evidence type="ECO:0000313" key="2">
    <source>
        <dbReference type="Proteomes" id="UP000237682"/>
    </source>
</evidence>
<dbReference type="EMBL" id="PUEJ01000009">
    <property type="protein sequence ID" value="PRH85357.1"/>
    <property type="molecule type" value="Genomic_DNA"/>
</dbReference>
<keyword evidence="2" id="KW-1185">Reference proteome</keyword>
<evidence type="ECO:0008006" key="3">
    <source>
        <dbReference type="Google" id="ProtNLM"/>
    </source>
</evidence>
<gene>
    <name evidence="1" type="ORF">C5L14_23235</name>
</gene>
<evidence type="ECO:0000313" key="1">
    <source>
        <dbReference type="EMBL" id="PRH85357.1"/>
    </source>
</evidence>
<protein>
    <recommendedName>
        <fullName evidence="3">Helix-turn-helix domain-containing protein</fullName>
    </recommendedName>
</protein>
<comment type="caution">
    <text evidence="1">The sequence shown here is derived from an EMBL/GenBank/DDBJ whole genome shotgun (WGS) entry which is preliminary data.</text>
</comment>
<organism evidence="1 2">
    <name type="scientific">Labrys okinawensis</name>
    <dbReference type="NCBI Taxonomy" id="346911"/>
    <lineage>
        <taxon>Bacteria</taxon>
        <taxon>Pseudomonadati</taxon>
        <taxon>Pseudomonadota</taxon>
        <taxon>Alphaproteobacteria</taxon>
        <taxon>Hyphomicrobiales</taxon>
        <taxon>Xanthobacteraceae</taxon>
        <taxon>Labrys</taxon>
    </lineage>
</organism>
<reference evidence="1 2" key="1">
    <citation type="submission" date="2018-02" db="EMBL/GenBank/DDBJ databases">
        <title>Whole genome sequencing of endophytic bacterium.</title>
        <authorList>
            <person name="Eedara R."/>
            <person name="Podile A.R."/>
        </authorList>
    </citation>
    <scope>NUCLEOTIDE SEQUENCE [LARGE SCALE GENOMIC DNA]</scope>
    <source>
        <strain evidence="1 2">RP1T</strain>
    </source>
</reference>